<dbReference type="Gene3D" id="1.20.120.330">
    <property type="entry name" value="Nucleotidyltransferases domain 2"/>
    <property type="match status" value="1"/>
</dbReference>
<dbReference type="Proteomes" id="UP001206692">
    <property type="component" value="Unassembled WGS sequence"/>
</dbReference>
<gene>
    <name evidence="1" type="ORF">NE675_00440</name>
</gene>
<dbReference type="InterPro" id="IPR010235">
    <property type="entry name" value="HepT"/>
</dbReference>
<organism evidence="1 2">
    <name type="scientific">Megasphaera massiliensis</name>
    <dbReference type="NCBI Taxonomy" id="1232428"/>
    <lineage>
        <taxon>Bacteria</taxon>
        <taxon>Bacillati</taxon>
        <taxon>Bacillota</taxon>
        <taxon>Negativicutes</taxon>
        <taxon>Veillonellales</taxon>
        <taxon>Veillonellaceae</taxon>
        <taxon>Megasphaera</taxon>
    </lineage>
</organism>
<dbReference type="RefSeq" id="WP_062412885.1">
    <property type="nucleotide sequence ID" value="NZ_JAJCIO010000001.1"/>
</dbReference>
<evidence type="ECO:0000313" key="2">
    <source>
        <dbReference type="Proteomes" id="UP001206692"/>
    </source>
</evidence>
<proteinExistence type="predicted"/>
<evidence type="ECO:0000313" key="1">
    <source>
        <dbReference type="EMBL" id="MCQ5341505.1"/>
    </source>
</evidence>
<keyword evidence="2" id="KW-1185">Reference proteome</keyword>
<dbReference type="NCBIfam" id="TIGR01987">
    <property type="entry name" value="HI0074"/>
    <property type="match status" value="1"/>
</dbReference>
<dbReference type="EMBL" id="JANGEW010000001">
    <property type="protein sequence ID" value="MCQ5341505.1"/>
    <property type="molecule type" value="Genomic_DNA"/>
</dbReference>
<dbReference type="SUPFAM" id="SSF81593">
    <property type="entry name" value="Nucleotidyltransferase substrate binding subunit/domain"/>
    <property type="match status" value="1"/>
</dbReference>
<dbReference type="Pfam" id="PF08780">
    <property type="entry name" value="NTase_sub_bind"/>
    <property type="match status" value="1"/>
</dbReference>
<name>A0ABT1SNR2_9FIRM</name>
<protein>
    <submittedName>
        <fullName evidence="1">Nucleotidyltransferase substrate binding protein</fullName>
    </submittedName>
</protein>
<accession>A0ABT1SNR2</accession>
<sequence length="127" mass="15094">MERLTERYRLAIRAFGKFHELAIRDTLSEIERDALIQRFEFSFELIWKCAKEYLYVQDGIDAASPKKVIRACREIGLLDEAETEQALKMVDDRNLTTHTYDETFVESLISRFPVYDKVMHSWLEKLK</sequence>
<reference evidence="1 2" key="1">
    <citation type="submission" date="2022-06" db="EMBL/GenBank/DDBJ databases">
        <title>Isolation of gut microbiota from human fecal samples.</title>
        <authorList>
            <person name="Pamer E.G."/>
            <person name="Barat B."/>
            <person name="Waligurski E."/>
            <person name="Medina S."/>
            <person name="Paddock L."/>
            <person name="Mostad J."/>
        </authorList>
    </citation>
    <scope>NUCLEOTIDE SEQUENCE [LARGE SCALE GENOMIC DNA]</scope>
    <source>
        <strain evidence="1 2">DFI.1.1</strain>
    </source>
</reference>
<comment type="caution">
    <text evidence="1">The sequence shown here is derived from an EMBL/GenBank/DDBJ whole genome shotgun (WGS) entry which is preliminary data.</text>
</comment>